<dbReference type="GO" id="GO:0016836">
    <property type="term" value="F:hydro-lyase activity"/>
    <property type="evidence" value="ECO:0007669"/>
    <property type="project" value="UniProtKB-ARBA"/>
</dbReference>
<comment type="caution">
    <text evidence="3">The sequence shown here is derived from an EMBL/GenBank/DDBJ whole genome shotgun (WGS) entry which is preliminary data.</text>
</comment>
<dbReference type="InterPro" id="IPR029045">
    <property type="entry name" value="ClpP/crotonase-like_dom_sf"/>
</dbReference>
<evidence type="ECO:0000256" key="1">
    <source>
        <dbReference type="ARBA" id="ARBA00005254"/>
    </source>
</evidence>
<dbReference type="InterPro" id="IPR014748">
    <property type="entry name" value="Enoyl-CoA_hydra_C"/>
</dbReference>
<dbReference type="FunFam" id="1.10.12.10:FF:000001">
    <property type="entry name" value="Probable enoyl-CoA hydratase, mitochondrial"/>
    <property type="match status" value="1"/>
</dbReference>
<proteinExistence type="inferred from homology"/>
<accession>A0A916RXI1</accession>
<dbReference type="AlphaFoldDB" id="A0A916RXI1"/>
<protein>
    <submittedName>
        <fullName evidence="3">Enoyl-CoA hydratase</fullName>
    </submittedName>
</protein>
<dbReference type="Gene3D" id="3.90.226.10">
    <property type="entry name" value="2-enoyl-CoA Hydratase, Chain A, domain 1"/>
    <property type="match status" value="1"/>
</dbReference>
<evidence type="ECO:0000256" key="2">
    <source>
        <dbReference type="ARBA" id="ARBA00023239"/>
    </source>
</evidence>
<dbReference type="EMBL" id="BMJB01000002">
    <property type="protein sequence ID" value="GGA75657.1"/>
    <property type="molecule type" value="Genomic_DNA"/>
</dbReference>
<evidence type="ECO:0000313" key="3">
    <source>
        <dbReference type="EMBL" id="GGA75657.1"/>
    </source>
</evidence>
<organism evidence="3 4">
    <name type="scientific">Edaphobacter acidisoli</name>
    <dbReference type="NCBI Taxonomy" id="2040573"/>
    <lineage>
        <taxon>Bacteria</taxon>
        <taxon>Pseudomonadati</taxon>
        <taxon>Acidobacteriota</taxon>
        <taxon>Terriglobia</taxon>
        <taxon>Terriglobales</taxon>
        <taxon>Acidobacteriaceae</taxon>
        <taxon>Edaphobacter</taxon>
    </lineage>
</organism>
<dbReference type="Pfam" id="PF00378">
    <property type="entry name" value="ECH_1"/>
    <property type="match status" value="1"/>
</dbReference>
<reference evidence="3" key="1">
    <citation type="journal article" date="2014" name="Int. J. Syst. Evol. Microbiol.">
        <title>Complete genome sequence of Corynebacterium casei LMG S-19264T (=DSM 44701T), isolated from a smear-ripened cheese.</title>
        <authorList>
            <consortium name="US DOE Joint Genome Institute (JGI-PGF)"/>
            <person name="Walter F."/>
            <person name="Albersmeier A."/>
            <person name="Kalinowski J."/>
            <person name="Ruckert C."/>
        </authorList>
    </citation>
    <scope>NUCLEOTIDE SEQUENCE</scope>
    <source>
        <strain evidence="3">CGMCC 1.15447</strain>
    </source>
</reference>
<dbReference type="PANTHER" id="PTHR11941:SF54">
    <property type="entry name" value="ENOYL-COA HYDRATASE, MITOCHONDRIAL"/>
    <property type="match status" value="1"/>
</dbReference>
<dbReference type="RefSeq" id="WP_188760209.1">
    <property type="nucleotide sequence ID" value="NZ_BMJB01000002.1"/>
</dbReference>
<comment type="similarity">
    <text evidence="1">Belongs to the enoyl-CoA hydratase/isomerase family.</text>
</comment>
<dbReference type="Gene3D" id="1.10.12.10">
    <property type="entry name" value="Lyase 2-enoyl-coa Hydratase, Chain A, domain 2"/>
    <property type="match status" value="1"/>
</dbReference>
<dbReference type="GO" id="GO:0006635">
    <property type="term" value="P:fatty acid beta-oxidation"/>
    <property type="evidence" value="ECO:0007669"/>
    <property type="project" value="TreeGrafter"/>
</dbReference>
<keyword evidence="2" id="KW-0456">Lyase</keyword>
<keyword evidence="4" id="KW-1185">Reference proteome</keyword>
<dbReference type="PANTHER" id="PTHR11941">
    <property type="entry name" value="ENOYL-COA HYDRATASE-RELATED"/>
    <property type="match status" value="1"/>
</dbReference>
<dbReference type="FunFam" id="3.90.226.10:FF:000009">
    <property type="entry name" value="Carnitinyl-CoA dehydratase"/>
    <property type="match status" value="1"/>
</dbReference>
<dbReference type="SUPFAM" id="SSF52096">
    <property type="entry name" value="ClpP/crotonase"/>
    <property type="match status" value="1"/>
</dbReference>
<evidence type="ECO:0000313" key="4">
    <source>
        <dbReference type="Proteomes" id="UP000648801"/>
    </source>
</evidence>
<gene>
    <name evidence="3" type="ORF">GCM10011507_28780</name>
</gene>
<dbReference type="Proteomes" id="UP000648801">
    <property type="component" value="Unassembled WGS sequence"/>
</dbReference>
<sequence>MSYETLLCEVENQIATITLNRPKVLHALNSQVFDELERVFLRLKEDASVRVILLTGSGEKAFAAGADINELAATNAITGTEKARRGQGVFRLIETCGKPVIALVNGFALGGGCELALACTMRLASETARLGQPEVKLGLIPGYGGSQRLPRLVGRSAALKMLLTGEMISATEALRIGLVDEVIPADRLAARGQELARAIAGMAPLAIAGCVEAVERGCNLGLEAAIETEAEIFGRLCGTADKAEGTTAFLEKRSAVWTGR</sequence>
<reference evidence="3" key="2">
    <citation type="submission" date="2020-09" db="EMBL/GenBank/DDBJ databases">
        <authorList>
            <person name="Sun Q."/>
            <person name="Zhou Y."/>
        </authorList>
    </citation>
    <scope>NUCLEOTIDE SEQUENCE</scope>
    <source>
        <strain evidence="3">CGMCC 1.15447</strain>
    </source>
</reference>
<dbReference type="InterPro" id="IPR001753">
    <property type="entry name" value="Enoyl-CoA_hydra/iso"/>
</dbReference>
<dbReference type="CDD" id="cd06558">
    <property type="entry name" value="crotonase-like"/>
    <property type="match status" value="1"/>
</dbReference>
<name>A0A916RXI1_9BACT</name>